<evidence type="ECO:0008006" key="14">
    <source>
        <dbReference type="Google" id="ProtNLM"/>
    </source>
</evidence>
<dbReference type="CDD" id="cd05471">
    <property type="entry name" value="pepsin_like"/>
    <property type="match status" value="1"/>
</dbReference>
<dbReference type="GO" id="GO:0005509">
    <property type="term" value="F:calcium ion binding"/>
    <property type="evidence" value="ECO:0007669"/>
    <property type="project" value="InterPro"/>
</dbReference>
<name>A0A8I3ABC7_9AGAM</name>
<dbReference type="Pfam" id="PF13405">
    <property type="entry name" value="EF-hand_6"/>
    <property type="match status" value="1"/>
</dbReference>
<dbReference type="PROSITE" id="PS51767">
    <property type="entry name" value="PEPTIDASE_A1"/>
    <property type="match status" value="1"/>
</dbReference>
<dbReference type="SUPFAM" id="SSF50630">
    <property type="entry name" value="Acid proteases"/>
    <property type="match status" value="1"/>
</dbReference>
<dbReference type="AlphaFoldDB" id="A0A8I3ABC7"/>
<dbReference type="SUPFAM" id="SSF47473">
    <property type="entry name" value="EF-hand"/>
    <property type="match status" value="1"/>
</dbReference>
<keyword evidence="8" id="KW-0378">Hydrolase</keyword>
<proteinExistence type="inferred from homology"/>
<dbReference type="OrthoDB" id="329666at2759"/>
<dbReference type="GO" id="GO:0004190">
    <property type="term" value="F:aspartic-type endopeptidase activity"/>
    <property type="evidence" value="ECO:0007669"/>
    <property type="project" value="UniProtKB-KW"/>
</dbReference>
<dbReference type="InterPro" id="IPR018247">
    <property type="entry name" value="EF_Hand_1_Ca_BS"/>
</dbReference>
<evidence type="ECO:0000313" key="13">
    <source>
        <dbReference type="Proteomes" id="UP000683000"/>
    </source>
</evidence>
<dbReference type="Proteomes" id="UP000683000">
    <property type="component" value="Unassembled WGS sequence"/>
</dbReference>
<evidence type="ECO:0000256" key="5">
    <source>
        <dbReference type="ARBA" id="ARBA00023242"/>
    </source>
</evidence>
<dbReference type="PROSITE" id="PS00018">
    <property type="entry name" value="EF_HAND_1"/>
    <property type="match status" value="2"/>
</dbReference>
<organism evidence="12 13">
    <name type="scientific">Boletus reticuloceps</name>
    <dbReference type="NCBI Taxonomy" id="495285"/>
    <lineage>
        <taxon>Eukaryota</taxon>
        <taxon>Fungi</taxon>
        <taxon>Dikarya</taxon>
        <taxon>Basidiomycota</taxon>
        <taxon>Agaricomycotina</taxon>
        <taxon>Agaricomycetes</taxon>
        <taxon>Agaricomycetidae</taxon>
        <taxon>Boletales</taxon>
        <taxon>Boletineae</taxon>
        <taxon>Boletaceae</taxon>
        <taxon>Boletoideae</taxon>
        <taxon>Boletus</taxon>
    </lineage>
</organism>
<dbReference type="Pfam" id="PF00026">
    <property type="entry name" value="Asp"/>
    <property type="match status" value="1"/>
</dbReference>
<keyword evidence="13" id="KW-1185">Reference proteome</keyword>
<protein>
    <recommendedName>
        <fullName evidence="14">Acid protease</fullName>
    </recommendedName>
</protein>
<dbReference type="PANTHER" id="PTHR13489:SF0">
    <property type="entry name" value="MINI-CHROMOSOME MAINTENANCE COMPLEX-BINDING PROTEIN"/>
    <property type="match status" value="1"/>
</dbReference>
<dbReference type="Gene3D" id="1.10.238.10">
    <property type="entry name" value="EF-hand"/>
    <property type="match status" value="1"/>
</dbReference>
<keyword evidence="4" id="KW-0106">Calcium</keyword>
<dbReference type="GO" id="GO:0006261">
    <property type="term" value="P:DNA-templated DNA replication"/>
    <property type="evidence" value="ECO:0007669"/>
    <property type="project" value="TreeGrafter"/>
</dbReference>
<feature type="disulfide bond" evidence="7">
    <location>
        <begin position="828"/>
        <end position="866"/>
    </location>
</feature>
<dbReference type="InterPro" id="IPR002048">
    <property type="entry name" value="EF_hand_dom"/>
</dbReference>
<dbReference type="PROSITE" id="PS50222">
    <property type="entry name" value="EF_HAND_2"/>
    <property type="match status" value="2"/>
</dbReference>
<feature type="disulfide bond" evidence="7">
    <location>
        <begin position="595"/>
        <end position="600"/>
    </location>
</feature>
<dbReference type="InterPro" id="IPR019140">
    <property type="entry name" value="MCM_complex-bd"/>
</dbReference>
<dbReference type="PROSITE" id="PS00141">
    <property type="entry name" value="ASP_PROTEASE"/>
    <property type="match status" value="1"/>
</dbReference>
<dbReference type="InterPro" id="IPR033121">
    <property type="entry name" value="PEPTIDASE_A1"/>
</dbReference>
<feature type="domain" description="EF-hand" evidence="10">
    <location>
        <begin position="1141"/>
        <end position="1176"/>
    </location>
</feature>
<evidence type="ECO:0000259" key="11">
    <source>
        <dbReference type="PROSITE" id="PS51767"/>
    </source>
</evidence>
<dbReference type="InterPro" id="IPR021109">
    <property type="entry name" value="Peptidase_aspartic_dom_sf"/>
</dbReference>
<dbReference type="Pfam" id="PF13499">
    <property type="entry name" value="EF-hand_7"/>
    <property type="match status" value="1"/>
</dbReference>
<feature type="active site" evidence="6">
    <location>
        <position position="789"/>
    </location>
</feature>
<feature type="region of interest" description="Disordered" evidence="9">
    <location>
        <begin position="1052"/>
        <end position="1071"/>
    </location>
</feature>
<keyword evidence="5" id="KW-0539">Nucleus</keyword>
<comment type="caution">
    <text evidence="12">The sequence shown here is derived from an EMBL/GenBank/DDBJ whole genome shotgun (WGS) entry which is preliminary data.</text>
</comment>
<sequence length="1230" mass="135659">MVAVHAINEIADPRKVIQRIYDDDDDNRLDGQRVHRLPAAVTKHFSDLFLRADDPRALDQLPSLDVSHPPESYTCGTLVRFRAMIQDTSLQNEMYLAKLSNDRCGGWGIQPPHDDRNFNVFDPDSLGTASIFWAVSVPAESPWRAAGFSRLDSTSFPVHQSSQPHKFPIPGVPHIGVRIKIYDNAGVENLHSTDVVTFVGIASSESLSMEDAPSPEVPVLHVLCYQVDSASPTPANFDPSVREHLTKWISSEALGGDDDAAEWVLLQLTSKVHTRAIPLLPPSLTISRFPLPSSTDLIPTLSHVFAELMPQHLLIPLSLDLLNKSPFLPESKEEDLHSGYLQLPTGTTILLTESALQEGKLLETGITSVRAIQDVMNSQTVEYIFPFSSKFSFHTDLSMIIVTEGRKSAFFQTSVNVPLRCSSTTASLYKPKDELSLPPAETMAIYRSYIVACKALSEKVQITEETSKHIQDDFVRRRQQDKSATPDELIHLMKVVRLLAASRLQDEVTIDVWEQAKELDRRRQARYGEATLITQGTQLSLRRVPRKVKTLIDDGVSVYDSEEFAYLVNVDIGGQDFWVTFDTGSSDLWVVSSGCAEPDCQGVPVYSPSASSTLHSSSILFRLFYLLGSVQGTVATEIVTLGAIQIVSQTLALANETNGLYLRTTGNSGILGLSFSPAAAIRPTTGTTVLDNIFSHLGESDRFFAFKLGRSSDLNATNSSFTIGKLDPSIVDTLNGTAQQITYYPVFKTLWGPYDYWKLPVLGLTINGLPLSLSASLVPDAPSAIGIFDTGTTLILGPTLDVNAFWESVGTGGSTRYNAQTNLWEVRCDRAVDVRFAFGQGDKGREYAVHPEDISWAEGAQEDGWCMGGVQINDGVNSGDWLLGDVFLRASHDANVYVVHQGVTSSNPPLIGLLSLTDPQTALTDFQNARGLDPAPPPLVLDRRRSEQWTNDAKIASTVSAVGGFLLGGLIVVPGGHASRYPKHINPEFGKPWPAAELRRSLLWAGSGGLEHTQPPSWTPFKYALHAYSHAHLCPSPSSNMSYYDSSLGAHRSHSHSHSHSHHHHPSGHVTPVGADPQLWQYFSAVDTNRSGALNVNELQHALHNGNWTRFDLDTVKMLVNMFDTNRTGTIGFNEFSRLWQYIAEWQRVFKHFDRDHSGTIERRELSEALRNFGYDLSTSLLTLIEYKYASGTTTAYGSPPGITFDRFVRACVTVKTLTEAFQRFISLLP</sequence>
<evidence type="ECO:0000256" key="4">
    <source>
        <dbReference type="ARBA" id="ARBA00022837"/>
    </source>
</evidence>
<dbReference type="Pfam" id="PF09739">
    <property type="entry name" value="MCM_bind"/>
    <property type="match status" value="1"/>
</dbReference>
<dbReference type="PRINTS" id="PR00792">
    <property type="entry name" value="PEPSIN"/>
</dbReference>
<dbReference type="InterPro" id="IPR011992">
    <property type="entry name" value="EF-hand-dom_pair"/>
</dbReference>
<evidence type="ECO:0000256" key="7">
    <source>
        <dbReference type="PIRSR" id="PIRSR601461-2"/>
    </source>
</evidence>
<dbReference type="GO" id="GO:0005634">
    <property type="term" value="C:nucleus"/>
    <property type="evidence" value="ECO:0007669"/>
    <property type="project" value="UniProtKB-SubCell"/>
</dbReference>
<dbReference type="SMART" id="SM00054">
    <property type="entry name" value="EFh"/>
    <property type="match status" value="3"/>
</dbReference>
<evidence type="ECO:0000313" key="12">
    <source>
        <dbReference type="EMBL" id="KAG6379073.1"/>
    </source>
</evidence>
<dbReference type="GO" id="GO:0006508">
    <property type="term" value="P:proteolysis"/>
    <property type="evidence" value="ECO:0007669"/>
    <property type="project" value="UniProtKB-KW"/>
</dbReference>
<dbReference type="InterPro" id="IPR034164">
    <property type="entry name" value="Pepsin-like_dom"/>
</dbReference>
<dbReference type="Gene3D" id="2.40.70.10">
    <property type="entry name" value="Acid Proteases"/>
    <property type="match status" value="2"/>
</dbReference>
<comment type="similarity">
    <text evidence="2 8">Belongs to the peptidase A1 family.</text>
</comment>
<keyword evidence="8" id="KW-0645">Protease</keyword>
<evidence type="ECO:0000256" key="8">
    <source>
        <dbReference type="RuleBase" id="RU000454"/>
    </source>
</evidence>
<evidence type="ECO:0000256" key="6">
    <source>
        <dbReference type="PIRSR" id="PIRSR601461-1"/>
    </source>
</evidence>
<feature type="active site" evidence="6">
    <location>
        <position position="582"/>
    </location>
</feature>
<evidence type="ECO:0000256" key="1">
    <source>
        <dbReference type="ARBA" id="ARBA00004123"/>
    </source>
</evidence>
<keyword evidence="7" id="KW-1015">Disulfide bond</keyword>
<comment type="subcellular location">
    <subcellularLocation>
        <location evidence="1">Nucleus</location>
    </subcellularLocation>
</comment>
<dbReference type="GO" id="GO:0003682">
    <property type="term" value="F:chromatin binding"/>
    <property type="evidence" value="ECO:0007669"/>
    <property type="project" value="TreeGrafter"/>
</dbReference>
<evidence type="ECO:0000256" key="3">
    <source>
        <dbReference type="ARBA" id="ARBA00022750"/>
    </source>
</evidence>
<dbReference type="InterPro" id="IPR001969">
    <property type="entry name" value="Aspartic_peptidase_AS"/>
</dbReference>
<feature type="domain" description="Peptidase A1" evidence="11">
    <location>
        <begin position="566"/>
        <end position="906"/>
    </location>
</feature>
<dbReference type="PANTHER" id="PTHR13489">
    <property type="entry name" value="MINI-CHROMOSOME MAINTENANCE COMPLEX-BINDING PROTEIN"/>
    <property type="match status" value="1"/>
</dbReference>
<accession>A0A8I3ABC7</accession>
<dbReference type="EMBL" id="JAGFBS010000005">
    <property type="protein sequence ID" value="KAG6379073.1"/>
    <property type="molecule type" value="Genomic_DNA"/>
</dbReference>
<dbReference type="CDD" id="cd16180">
    <property type="entry name" value="EFh_PEF_Group_I"/>
    <property type="match status" value="1"/>
</dbReference>
<keyword evidence="3 8" id="KW-0064">Aspartyl protease</keyword>
<dbReference type="InterPro" id="IPR001461">
    <property type="entry name" value="Aspartic_peptidase_A1"/>
</dbReference>
<evidence type="ECO:0000259" key="10">
    <source>
        <dbReference type="PROSITE" id="PS50222"/>
    </source>
</evidence>
<evidence type="ECO:0000256" key="9">
    <source>
        <dbReference type="SAM" id="MobiDB-lite"/>
    </source>
</evidence>
<feature type="compositionally biased region" description="Basic residues" evidence="9">
    <location>
        <begin position="1052"/>
        <end position="1067"/>
    </location>
</feature>
<reference evidence="12" key="1">
    <citation type="submission" date="2021-03" db="EMBL/GenBank/DDBJ databases">
        <title>Evolutionary innovations through gain and loss of genes in the ectomycorrhizal Boletales.</title>
        <authorList>
            <person name="Wu G."/>
            <person name="Miyauchi S."/>
            <person name="Morin E."/>
            <person name="Yang Z.-L."/>
            <person name="Xu J."/>
            <person name="Martin F.M."/>
        </authorList>
    </citation>
    <scope>NUCLEOTIDE SEQUENCE</scope>
    <source>
        <strain evidence="12">BR01</strain>
    </source>
</reference>
<evidence type="ECO:0000256" key="2">
    <source>
        <dbReference type="ARBA" id="ARBA00007447"/>
    </source>
</evidence>
<feature type="domain" description="EF-hand" evidence="10">
    <location>
        <begin position="1074"/>
        <end position="1109"/>
    </location>
</feature>
<gene>
    <name evidence="12" type="ORF">JVT61DRAFT_11509</name>
</gene>